<protein>
    <recommendedName>
        <fullName evidence="3">Sulfurtransferase</fullName>
    </recommendedName>
</protein>
<name>A0AAW4WYJ1_9FIRM</name>
<dbReference type="CDD" id="cd01448">
    <property type="entry name" value="TST_Repeat_1"/>
    <property type="match status" value="1"/>
</dbReference>
<evidence type="ECO:0000256" key="2">
    <source>
        <dbReference type="ARBA" id="ARBA00047549"/>
    </source>
</evidence>
<evidence type="ECO:0000313" key="5">
    <source>
        <dbReference type="EMBL" id="MCC3144659.1"/>
    </source>
</evidence>
<dbReference type="SUPFAM" id="SSF52821">
    <property type="entry name" value="Rhodanese/Cell cycle control phosphatase"/>
    <property type="match status" value="2"/>
</dbReference>
<organism evidence="5 6">
    <name type="scientific">Halanaerobium polyolivorans</name>
    <dbReference type="NCBI Taxonomy" id="2886943"/>
    <lineage>
        <taxon>Bacteria</taxon>
        <taxon>Bacillati</taxon>
        <taxon>Bacillota</taxon>
        <taxon>Clostridia</taxon>
        <taxon>Halanaerobiales</taxon>
        <taxon>Halanaerobiaceae</taxon>
        <taxon>Halanaerobium</taxon>
    </lineage>
</organism>
<dbReference type="Pfam" id="PF00581">
    <property type="entry name" value="Rhodanese"/>
    <property type="match status" value="2"/>
</dbReference>
<dbReference type="InterPro" id="IPR001307">
    <property type="entry name" value="Thiosulphate_STrfase_CS"/>
</dbReference>
<dbReference type="PROSITE" id="PS00380">
    <property type="entry name" value="RHODANESE_1"/>
    <property type="match status" value="1"/>
</dbReference>
<dbReference type="InterPro" id="IPR036873">
    <property type="entry name" value="Rhodanese-like_dom_sf"/>
</dbReference>
<sequence length="318" mass="35857">MQKKTIIVLVVAVLILGGGLFYESTLYTDLDIDMEGYVPIEERGYESTDSLISAMELNEIKDRDDVAVIDFRRADAYAMGHIPGAIQVWRSDVTDPDHEYAGMRISHEGLANWLGENGISNDDTVVVYTSGGGHDAARMWWMMTMLGHEDVRLLDGQLDFWRALDYDIALSSPGRDAVEYEMGEVDESWLVTADDMLAAIDDENINIVDTRNNDEYTGAMQRNPAERAGRIPTPIWIEWTENLNEDNLIKTADELRDIYEAEGVTPDKAAYNYCQSGVRSSHTTFVLSQLLGYEDVANYDGSWIEWSAREDLPIESDQ</sequence>
<dbReference type="PROSITE" id="PS50206">
    <property type="entry name" value="RHODANESE_3"/>
    <property type="match status" value="2"/>
</dbReference>
<gene>
    <name evidence="5" type="ORF">LJ207_04875</name>
</gene>
<dbReference type="Proteomes" id="UP001199296">
    <property type="component" value="Unassembled WGS sequence"/>
</dbReference>
<dbReference type="PANTHER" id="PTHR43855">
    <property type="entry name" value="THIOSULFATE SULFURTRANSFERASE"/>
    <property type="match status" value="1"/>
</dbReference>
<keyword evidence="3" id="KW-0808">Transferase</keyword>
<proteinExistence type="predicted"/>
<reference evidence="5 6" key="1">
    <citation type="submission" date="2021-10" db="EMBL/GenBank/DDBJ databases">
        <authorList>
            <person name="Grouzdev D.S."/>
            <person name="Pantiukh K.S."/>
            <person name="Krutkina M.S."/>
        </authorList>
    </citation>
    <scope>NUCLEOTIDE SEQUENCE [LARGE SCALE GENOMIC DNA]</scope>
    <source>
        <strain evidence="5 6">Z-7514</strain>
    </source>
</reference>
<evidence type="ECO:0000259" key="4">
    <source>
        <dbReference type="PROSITE" id="PS50206"/>
    </source>
</evidence>
<evidence type="ECO:0000256" key="1">
    <source>
        <dbReference type="ARBA" id="ARBA00022737"/>
    </source>
</evidence>
<evidence type="ECO:0000313" key="6">
    <source>
        <dbReference type="Proteomes" id="UP001199296"/>
    </source>
</evidence>
<dbReference type="EMBL" id="JAJFAT010000005">
    <property type="protein sequence ID" value="MCC3144659.1"/>
    <property type="molecule type" value="Genomic_DNA"/>
</dbReference>
<dbReference type="GO" id="GO:0004792">
    <property type="term" value="F:thiosulfate-cyanide sulfurtransferase activity"/>
    <property type="evidence" value="ECO:0007669"/>
    <property type="project" value="UniProtKB-EC"/>
</dbReference>
<keyword evidence="6" id="KW-1185">Reference proteome</keyword>
<accession>A0AAW4WYJ1</accession>
<dbReference type="PANTHER" id="PTHR43855:SF1">
    <property type="entry name" value="THIOSULFATE SULFURTRANSFERASE"/>
    <property type="match status" value="1"/>
</dbReference>
<comment type="caution">
    <text evidence="5">The sequence shown here is derived from an EMBL/GenBank/DDBJ whole genome shotgun (WGS) entry which is preliminary data.</text>
</comment>
<dbReference type="SMART" id="SM00450">
    <property type="entry name" value="RHOD"/>
    <property type="match status" value="2"/>
</dbReference>
<dbReference type="CDD" id="cd01449">
    <property type="entry name" value="TST_Repeat_2"/>
    <property type="match status" value="1"/>
</dbReference>
<dbReference type="PROSITE" id="PS00683">
    <property type="entry name" value="RHODANESE_2"/>
    <property type="match status" value="1"/>
</dbReference>
<dbReference type="AlphaFoldDB" id="A0AAW4WYJ1"/>
<dbReference type="InterPro" id="IPR051126">
    <property type="entry name" value="Thiosulfate_sulfurtransferase"/>
</dbReference>
<feature type="domain" description="Rhodanese" evidence="4">
    <location>
        <begin position="201"/>
        <end position="315"/>
    </location>
</feature>
<keyword evidence="1" id="KW-0677">Repeat</keyword>
<dbReference type="InterPro" id="IPR001763">
    <property type="entry name" value="Rhodanese-like_dom"/>
</dbReference>
<feature type="domain" description="Rhodanese" evidence="4">
    <location>
        <begin position="62"/>
        <end position="170"/>
    </location>
</feature>
<dbReference type="Gene3D" id="3.40.250.10">
    <property type="entry name" value="Rhodanese-like domain"/>
    <property type="match status" value="2"/>
</dbReference>
<dbReference type="RefSeq" id="WP_229344614.1">
    <property type="nucleotide sequence ID" value="NZ_JAJFAT010000005.1"/>
</dbReference>
<evidence type="ECO:0000256" key="3">
    <source>
        <dbReference type="RuleBase" id="RU000507"/>
    </source>
</evidence>
<comment type="catalytic activity">
    <reaction evidence="2">
        <text>thiosulfate + hydrogen cyanide = thiocyanate + sulfite + 2 H(+)</text>
        <dbReference type="Rhea" id="RHEA:16881"/>
        <dbReference type="ChEBI" id="CHEBI:15378"/>
        <dbReference type="ChEBI" id="CHEBI:17359"/>
        <dbReference type="ChEBI" id="CHEBI:18022"/>
        <dbReference type="ChEBI" id="CHEBI:18407"/>
        <dbReference type="ChEBI" id="CHEBI:33542"/>
        <dbReference type="EC" id="2.8.1.1"/>
    </reaction>
</comment>